<feature type="domain" description="HTH luxR-type" evidence="3">
    <location>
        <begin position="134"/>
        <end position="199"/>
    </location>
</feature>
<dbReference type="PANTHER" id="PTHR43214:SF42">
    <property type="entry name" value="TRANSCRIPTIONAL REGULATORY PROTEIN DESR"/>
    <property type="match status" value="1"/>
</dbReference>
<dbReference type="SMART" id="SM00421">
    <property type="entry name" value="HTH_LUXR"/>
    <property type="match status" value="1"/>
</dbReference>
<gene>
    <name evidence="5" type="ORF">GCM10007304_35700</name>
</gene>
<dbReference type="SMART" id="SM00448">
    <property type="entry name" value="REC"/>
    <property type="match status" value="1"/>
</dbReference>
<dbReference type="GO" id="GO:0000160">
    <property type="term" value="P:phosphorelay signal transduction system"/>
    <property type="evidence" value="ECO:0007669"/>
    <property type="project" value="InterPro"/>
</dbReference>
<proteinExistence type="predicted"/>
<evidence type="ECO:0000256" key="1">
    <source>
        <dbReference type="ARBA" id="ARBA00023125"/>
    </source>
</evidence>
<dbReference type="InterPro" id="IPR001789">
    <property type="entry name" value="Sig_transdc_resp-reg_receiver"/>
</dbReference>
<feature type="domain" description="Response regulatory" evidence="4">
    <location>
        <begin position="3"/>
        <end position="119"/>
    </location>
</feature>
<dbReference type="PROSITE" id="PS50043">
    <property type="entry name" value="HTH_LUXR_2"/>
    <property type="match status" value="1"/>
</dbReference>
<keyword evidence="2" id="KW-0597">Phosphoprotein</keyword>
<dbReference type="SUPFAM" id="SSF46894">
    <property type="entry name" value="C-terminal effector domain of the bipartite response regulators"/>
    <property type="match status" value="1"/>
</dbReference>
<evidence type="ECO:0000259" key="3">
    <source>
        <dbReference type="PROSITE" id="PS50043"/>
    </source>
</evidence>
<dbReference type="RefSeq" id="WP_188546254.1">
    <property type="nucleotide sequence ID" value="NZ_BMCU01000004.1"/>
</dbReference>
<dbReference type="Proteomes" id="UP000654257">
    <property type="component" value="Unassembled WGS sequence"/>
</dbReference>
<reference evidence="5" key="1">
    <citation type="journal article" date="2014" name="Int. J. Syst. Evol. Microbiol.">
        <title>Complete genome sequence of Corynebacterium casei LMG S-19264T (=DSM 44701T), isolated from a smear-ripened cheese.</title>
        <authorList>
            <consortium name="US DOE Joint Genome Institute (JGI-PGF)"/>
            <person name="Walter F."/>
            <person name="Albersmeier A."/>
            <person name="Kalinowski J."/>
            <person name="Ruckert C."/>
        </authorList>
    </citation>
    <scope>NUCLEOTIDE SEQUENCE</scope>
    <source>
        <strain evidence="5">CCM 7905</strain>
    </source>
</reference>
<dbReference type="Pfam" id="PF00196">
    <property type="entry name" value="GerE"/>
    <property type="match status" value="1"/>
</dbReference>
<dbReference type="InterPro" id="IPR011006">
    <property type="entry name" value="CheY-like_superfamily"/>
</dbReference>
<accession>A0A917G2A0</accession>
<dbReference type="PANTHER" id="PTHR43214">
    <property type="entry name" value="TWO-COMPONENT RESPONSE REGULATOR"/>
    <property type="match status" value="1"/>
</dbReference>
<dbReference type="InterPro" id="IPR000792">
    <property type="entry name" value="Tscrpt_reg_LuxR_C"/>
</dbReference>
<dbReference type="AlphaFoldDB" id="A0A917G2A0"/>
<dbReference type="PROSITE" id="PS50110">
    <property type="entry name" value="RESPONSE_REGULATORY"/>
    <property type="match status" value="1"/>
</dbReference>
<dbReference type="SUPFAM" id="SSF52172">
    <property type="entry name" value="CheY-like"/>
    <property type="match status" value="1"/>
</dbReference>
<comment type="caution">
    <text evidence="5">The sequence shown here is derived from an EMBL/GenBank/DDBJ whole genome shotgun (WGS) entry which is preliminary data.</text>
</comment>
<sequence>MIEVVLVEDQAMLRSAIATLLGLESDITVVAELETGERAVEVIEEQSPDVVLLDVEMPGMSGLEIAAALAERDSPCLVIMLTTFQRPGYVRRALEAGVRAYLTKDLPVGEIASAIRRVVAGEMLISGEQLRQAMSSGASPLTTRESDVLRAAQEYDTVPEIAQHLHLSVSTVSNYITAAITKTDSRNRVEAIRVARDRGWL</sequence>
<evidence type="ECO:0000313" key="6">
    <source>
        <dbReference type="Proteomes" id="UP000654257"/>
    </source>
</evidence>
<feature type="modified residue" description="4-aspartylphosphate" evidence="2">
    <location>
        <position position="54"/>
    </location>
</feature>
<evidence type="ECO:0000256" key="2">
    <source>
        <dbReference type="PROSITE-ProRule" id="PRU00169"/>
    </source>
</evidence>
<dbReference type="GO" id="GO:0003677">
    <property type="term" value="F:DNA binding"/>
    <property type="evidence" value="ECO:0007669"/>
    <property type="project" value="UniProtKB-KW"/>
</dbReference>
<dbReference type="InterPro" id="IPR016032">
    <property type="entry name" value="Sig_transdc_resp-reg_C-effctor"/>
</dbReference>
<keyword evidence="6" id="KW-1185">Reference proteome</keyword>
<evidence type="ECO:0000259" key="4">
    <source>
        <dbReference type="PROSITE" id="PS50110"/>
    </source>
</evidence>
<dbReference type="InterPro" id="IPR039420">
    <property type="entry name" value="WalR-like"/>
</dbReference>
<dbReference type="Pfam" id="PF00072">
    <property type="entry name" value="Response_reg"/>
    <property type="match status" value="1"/>
</dbReference>
<keyword evidence="1 5" id="KW-0238">DNA-binding</keyword>
<evidence type="ECO:0000313" key="5">
    <source>
        <dbReference type="EMBL" id="GGG18604.1"/>
    </source>
</evidence>
<dbReference type="EMBL" id="BMCU01000004">
    <property type="protein sequence ID" value="GGG18604.1"/>
    <property type="molecule type" value="Genomic_DNA"/>
</dbReference>
<reference evidence="5" key="2">
    <citation type="submission" date="2020-09" db="EMBL/GenBank/DDBJ databases">
        <authorList>
            <person name="Sun Q."/>
            <person name="Sedlacek I."/>
        </authorList>
    </citation>
    <scope>NUCLEOTIDE SEQUENCE</scope>
    <source>
        <strain evidence="5">CCM 7905</strain>
    </source>
</reference>
<protein>
    <submittedName>
        <fullName evidence="5">DNA-binding response regulator</fullName>
    </submittedName>
</protein>
<dbReference type="Gene3D" id="3.40.50.2300">
    <property type="match status" value="1"/>
</dbReference>
<name>A0A917G2A0_9NOCA</name>
<organism evidence="5 6">
    <name type="scientific">Rhodococcoides trifolii</name>
    <dbReference type="NCBI Taxonomy" id="908250"/>
    <lineage>
        <taxon>Bacteria</taxon>
        <taxon>Bacillati</taxon>
        <taxon>Actinomycetota</taxon>
        <taxon>Actinomycetes</taxon>
        <taxon>Mycobacteriales</taxon>
        <taxon>Nocardiaceae</taxon>
        <taxon>Rhodococcoides</taxon>
    </lineage>
</organism>
<dbReference type="GO" id="GO:0006355">
    <property type="term" value="P:regulation of DNA-templated transcription"/>
    <property type="evidence" value="ECO:0007669"/>
    <property type="project" value="InterPro"/>
</dbReference>